<accession>A0A518AJ92</accession>
<name>A0A518AJ92_9BACT</name>
<gene>
    <name evidence="2" type="ORF">Pan181_09780</name>
</gene>
<sequence length="454" mass="50591" precursor="true">MKPTACYSLACWSIVALLAVVSPVGAEELAPAATPFVLTNTPASPNGGWCWYQDERAIVDTAAADDPLLLVSSVSAGEAAERGDIDLHWRNLRTGEQGTFELDDQLEQDDHNVAALYLRPDGRYLALWARHNSDRKTYWRVSENPHDPTAWGPINTINNGAGTTYNNVYYLPGDRNGEGRLYNFTRARNFDPNVQVSYDQGTTWQYAGKLMTEGGGGDRPYVRYAGDGKRIHLMTTERHPRNFANSIFHGYVADGTLFDSHGDMIDSSILDDQGEAPAKVTCVFRNGSTYDGLVMNRAWTTSLELDAEGLPVGVFTARVNDSNEDHRFFYAKFDGTQWQVHHMAEAGGYLYLREDDYTGLAAIDPDDTSVVYLSTDVDPRSGDETEHYEIYRGKTSDIGATWQWSAITENSAVDNLRPIVPAYHRDQTVLLWLQGDFSTYTEYATEVVGLVLDE</sequence>
<dbReference type="Proteomes" id="UP000315750">
    <property type="component" value="Chromosome"/>
</dbReference>
<dbReference type="RefSeq" id="WP_145245723.1">
    <property type="nucleotide sequence ID" value="NZ_CP036278.1"/>
</dbReference>
<evidence type="ECO:0000313" key="2">
    <source>
        <dbReference type="EMBL" id="QDU54795.1"/>
    </source>
</evidence>
<dbReference type="OrthoDB" id="6381507at2"/>
<reference evidence="2 3" key="1">
    <citation type="submission" date="2019-02" db="EMBL/GenBank/DDBJ databases">
        <title>Deep-cultivation of Planctomycetes and their phenomic and genomic characterization uncovers novel biology.</title>
        <authorList>
            <person name="Wiegand S."/>
            <person name="Jogler M."/>
            <person name="Boedeker C."/>
            <person name="Pinto D."/>
            <person name="Vollmers J."/>
            <person name="Rivas-Marin E."/>
            <person name="Kohn T."/>
            <person name="Peeters S.H."/>
            <person name="Heuer A."/>
            <person name="Rast P."/>
            <person name="Oberbeckmann S."/>
            <person name="Bunk B."/>
            <person name="Jeske O."/>
            <person name="Meyerdierks A."/>
            <person name="Storesund J.E."/>
            <person name="Kallscheuer N."/>
            <person name="Luecker S."/>
            <person name="Lage O.M."/>
            <person name="Pohl T."/>
            <person name="Merkel B.J."/>
            <person name="Hornburger P."/>
            <person name="Mueller R.-W."/>
            <person name="Bruemmer F."/>
            <person name="Labrenz M."/>
            <person name="Spormann A.M."/>
            <person name="Op den Camp H."/>
            <person name="Overmann J."/>
            <person name="Amann R."/>
            <person name="Jetten M.S.M."/>
            <person name="Mascher T."/>
            <person name="Medema M.H."/>
            <person name="Devos D.P."/>
            <person name="Kaster A.-K."/>
            <person name="Ovreas L."/>
            <person name="Rohde M."/>
            <person name="Galperin M.Y."/>
            <person name="Jogler C."/>
        </authorList>
    </citation>
    <scope>NUCLEOTIDE SEQUENCE [LARGE SCALE GENOMIC DNA]</scope>
    <source>
        <strain evidence="2 3">Pan181</strain>
    </source>
</reference>
<protein>
    <recommendedName>
        <fullName evidence="4">BNR/Asp-box repeat protein</fullName>
    </recommendedName>
</protein>
<dbReference type="EMBL" id="CP036278">
    <property type="protein sequence ID" value="QDU54795.1"/>
    <property type="molecule type" value="Genomic_DNA"/>
</dbReference>
<proteinExistence type="predicted"/>
<keyword evidence="3" id="KW-1185">Reference proteome</keyword>
<evidence type="ECO:0000256" key="1">
    <source>
        <dbReference type="SAM" id="SignalP"/>
    </source>
</evidence>
<keyword evidence="1" id="KW-0732">Signal</keyword>
<dbReference type="AlphaFoldDB" id="A0A518AJ92"/>
<evidence type="ECO:0000313" key="3">
    <source>
        <dbReference type="Proteomes" id="UP000315750"/>
    </source>
</evidence>
<feature type="chain" id="PRO_5021764597" description="BNR/Asp-box repeat protein" evidence="1">
    <location>
        <begin position="27"/>
        <end position="454"/>
    </location>
</feature>
<dbReference type="KEGG" id="amuc:Pan181_09780"/>
<organism evidence="2 3">
    <name type="scientific">Aeoliella mucimassa</name>
    <dbReference type="NCBI Taxonomy" id="2527972"/>
    <lineage>
        <taxon>Bacteria</taxon>
        <taxon>Pseudomonadati</taxon>
        <taxon>Planctomycetota</taxon>
        <taxon>Planctomycetia</taxon>
        <taxon>Pirellulales</taxon>
        <taxon>Lacipirellulaceae</taxon>
        <taxon>Aeoliella</taxon>
    </lineage>
</organism>
<feature type="signal peptide" evidence="1">
    <location>
        <begin position="1"/>
        <end position="26"/>
    </location>
</feature>
<dbReference type="Pfam" id="PF15892">
    <property type="entry name" value="BNR_4"/>
    <property type="match status" value="1"/>
</dbReference>
<evidence type="ECO:0008006" key="4">
    <source>
        <dbReference type="Google" id="ProtNLM"/>
    </source>
</evidence>